<dbReference type="Pfam" id="PF09458">
    <property type="entry name" value="H_lectin"/>
    <property type="match status" value="3"/>
</dbReference>
<dbReference type="Gene3D" id="3.40.390.10">
    <property type="entry name" value="Collagenase (Catalytic Domain)"/>
    <property type="match status" value="1"/>
</dbReference>
<dbReference type="GO" id="GO:0046871">
    <property type="term" value="F:N-acetylgalactosamine binding"/>
    <property type="evidence" value="ECO:0007669"/>
    <property type="project" value="TreeGrafter"/>
</dbReference>
<dbReference type="GO" id="GO:0070492">
    <property type="term" value="F:oligosaccharide binding"/>
    <property type="evidence" value="ECO:0007669"/>
    <property type="project" value="TreeGrafter"/>
</dbReference>
<dbReference type="GO" id="GO:0030247">
    <property type="term" value="F:polysaccharide binding"/>
    <property type="evidence" value="ECO:0007669"/>
    <property type="project" value="TreeGrafter"/>
</dbReference>
<dbReference type="GO" id="GO:0098609">
    <property type="term" value="P:cell-cell adhesion"/>
    <property type="evidence" value="ECO:0007669"/>
    <property type="project" value="TreeGrafter"/>
</dbReference>
<dbReference type="AlphaFoldDB" id="A0A9N9ZMX7"/>
<feature type="domain" description="H-type lectin" evidence="1">
    <location>
        <begin position="376"/>
        <end position="442"/>
    </location>
</feature>
<dbReference type="Gene3D" id="2.60.40.2080">
    <property type="match status" value="3"/>
</dbReference>
<evidence type="ECO:0000313" key="2">
    <source>
        <dbReference type="EMBL" id="CAH0058549.1"/>
    </source>
</evidence>
<dbReference type="GO" id="GO:0008237">
    <property type="term" value="F:metallopeptidase activity"/>
    <property type="evidence" value="ECO:0007669"/>
    <property type="project" value="InterPro"/>
</dbReference>
<evidence type="ECO:0000313" key="3">
    <source>
        <dbReference type="Proteomes" id="UP000775872"/>
    </source>
</evidence>
<dbReference type="InterPro" id="IPR024079">
    <property type="entry name" value="MetalloPept_cat_dom_sf"/>
</dbReference>
<dbReference type="SUPFAM" id="SSF141086">
    <property type="entry name" value="Agglutinin HPA-like"/>
    <property type="match status" value="3"/>
</dbReference>
<reference evidence="3" key="1">
    <citation type="submission" date="2019-06" db="EMBL/GenBank/DDBJ databases">
        <authorList>
            <person name="Broberg M."/>
        </authorList>
    </citation>
    <scope>NUCLEOTIDE SEQUENCE [LARGE SCALE GENOMIC DNA]</scope>
</reference>
<dbReference type="EMBL" id="CABFOC020000082">
    <property type="protein sequence ID" value="CAH0058549.1"/>
    <property type="molecule type" value="Genomic_DNA"/>
</dbReference>
<name>A0A9N9ZMX7_9HYPO</name>
<reference evidence="2 3" key="2">
    <citation type="submission" date="2021-10" db="EMBL/GenBank/DDBJ databases">
        <authorList>
            <person name="Piombo E."/>
        </authorList>
    </citation>
    <scope>NUCLEOTIDE SEQUENCE [LARGE SCALE GENOMIC DNA]</scope>
</reference>
<dbReference type="InterPro" id="IPR052487">
    <property type="entry name" value="Galactose-binding_lectin"/>
</dbReference>
<dbReference type="SUPFAM" id="SSF55486">
    <property type="entry name" value="Metalloproteases ('zincins'), catalytic domain"/>
    <property type="match status" value="1"/>
</dbReference>
<evidence type="ECO:0000259" key="1">
    <source>
        <dbReference type="Pfam" id="PF09458"/>
    </source>
</evidence>
<dbReference type="GO" id="GO:0098636">
    <property type="term" value="C:protein complex involved in cell adhesion"/>
    <property type="evidence" value="ECO:0007669"/>
    <property type="project" value="TreeGrafter"/>
</dbReference>
<dbReference type="GO" id="GO:0009986">
    <property type="term" value="C:cell surface"/>
    <property type="evidence" value="ECO:0007669"/>
    <property type="project" value="TreeGrafter"/>
</dbReference>
<proteinExistence type="predicted"/>
<feature type="domain" description="H-type lectin" evidence="1">
    <location>
        <begin position="471"/>
        <end position="537"/>
    </location>
</feature>
<accession>A0A9N9ZMX7</accession>
<protein>
    <recommendedName>
        <fullName evidence="1">H-type lectin domain-containing protein</fullName>
    </recommendedName>
</protein>
<feature type="domain" description="H-type lectin" evidence="1">
    <location>
        <begin position="277"/>
        <end position="340"/>
    </location>
</feature>
<comment type="caution">
    <text evidence="2">The sequence shown here is derived from an EMBL/GenBank/DDBJ whole genome shotgun (WGS) entry which is preliminary data.</text>
</comment>
<dbReference type="InterPro" id="IPR037221">
    <property type="entry name" value="H-type_lectin_dom_sf"/>
</dbReference>
<gene>
    <name evidence="2" type="ORF">CSOL1703_00009033</name>
</gene>
<dbReference type="PANTHER" id="PTHR46938">
    <property type="entry name" value="DISCOIDIN-1 SUBUNIT A-RELATED-RELATED"/>
    <property type="match status" value="1"/>
</dbReference>
<dbReference type="Proteomes" id="UP000775872">
    <property type="component" value="Unassembled WGS sequence"/>
</dbReference>
<dbReference type="InterPro" id="IPR019019">
    <property type="entry name" value="H-type_lectin_domain"/>
</dbReference>
<sequence length="538" mass="61002">MTTESPPDFFYCSADAKLVESVSLPGGNLVSREGEPSFLAADSNLWWPKGKKLKVRFLNGTPKLKQKVRNYSQFWERYANIDFRFVEDGDADIRVSFKWPNPLYPKALDLGTWSQIGKRAQVAVPDQSQPTMNYGSLTDDSTEPEFCRSIVHEFGHSIGCVHEHQAWKIDWNVPRVESDCLARYGWDKATTQKQIINTWESIKSLERSDFDANSIMCYFYPAEWTNDHTSAPMNLKLSAMDRSFIGRIYPFQTRDKGELSVDPEIRTGYPLTALNSKAVSFVPPYVDVPRVAIGLKSLDIGNSGHIRIRAKAVGVTEDEFVVNVDTWMDTQLFNATSTWIEFGPEDSDYQVGEFNTLNTRSQPPPPDENEVRRYRKQFSFSNGAYSEPPNVMVWLSALDIDKSRNYRVRALARNRTATGFDLDIESWLDTILYSATASWVAYPKNSDGAVSGRVSTLDVRTWFPAIPENSKEVAFPPKFFDKVPKLFVGISEIDMDSSANLRVKTYADGLNQDGFVWHGDTWLDSQLYAVSADWIAFG</sequence>
<dbReference type="OrthoDB" id="291007at2759"/>
<organism evidence="2 3">
    <name type="scientific">Clonostachys solani</name>
    <dbReference type="NCBI Taxonomy" id="160281"/>
    <lineage>
        <taxon>Eukaryota</taxon>
        <taxon>Fungi</taxon>
        <taxon>Dikarya</taxon>
        <taxon>Ascomycota</taxon>
        <taxon>Pezizomycotina</taxon>
        <taxon>Sordariomycetes</taxon>
        <taxon>Hypocreomycetidae</taxon>
        <taxon>Hypocreales</taxon>
        <taxon>Bionectriaceae</taxon>
        <taxon>Clonostachys</taxon>
    </lineage>
</organism>
<keyword evidence="3" id="KW-1185">Reference proteome</keyword>